<keyword evidence="4 8" id="KW-0812">Transmembrane</keyword>
<dbReference type="InterPro" id="IPR012910">
    <property type="entry name" value="Plug_dom"/>
</dbReference>
<keyword evidence="5 9" id="KW-0798">TonB box</keyword>
<dbReference type="Gene3D" id="2.40.170.20">
    <property type="entry name" value="TonB-dependent receptor, beta-barrel domain"/>
    <property type="match status" value="1"/>
</dbReference>
<evidence type="ECO:0000313" key="12">
    <source>
        <dbReference type="EMBL" id="RXR20529.1"/>
    </source>
</evidence>
<dbReference type="PANTHER" id="PTHR30069:SF40">
    <property type="entry name" value="TONB-DEPENDENT RECEPTOR NMB0964-RELATED"/>
    <property type="match status" value="1"/>
</dbReference>
<keyword evidence="3 8" id="KW-1134">Transmembrane beta strand</keyword>
<organism evidence="12 13">
    <name type="scientific">Flavobacterium amnicola</name>
    <dbReference type="NCBI Taxonomy" id="2506422"/>
    <lineage>
        <taxon>Bacteria</taxon>
        <taxon>Pseudomonadati</taxon>
        <taxon>Bacteroidota</taxon>
        <taxon>Flavobacteriia</taxon>
        <taxon>Flavobacteriales</taxon>
        <taxon>Flavobacteriaceae</taxon>
        <taxon>Flavobacterium</taxon>
    </lineage>
</organism>
<dbReference type="PROSITE" id="PS52016">
    <property type="entry name" value="TONB_DEPENDENT_REC_3"/>
    <property type="match status" value="1"/>
</dbReference>
<evidence type="ECO:0000256" key="9">
    <source>
        <dbReference type="RuleBase" id="RU003357"/>
    </source>
</evidence>
<name>A0A4Q1K7I6_9FLAO</name>
<keyword evidence="13" id="KW-1185">Reference proteome</keyword>
<evidence type="ECO:0000256" key="5">
    <source>
        <dbReference type="ARBA" id="ARBA00023077"/>
    </source>
</evidence>
<dbReference type="Pfam" id="PF00593">
    <property type="entry name" value="TonB_dep_Rec_b-barrel"/>
    <property type="match status" value="1"/>
</dbReference>
<reference evidence="13" key="1">
    <citation type="submission" date="2019-01" db="EMBL/GenBank/DDBJ databases">
        <title>Cytophagaceae bacterium strain CAR-16.</title>
        <authorList>
            <person name="Chen W.-M."/>
        </authorList>
    </citation>
    <scope>NUCLEOTIDE SEQUENCE [LARGE SCALE GENOMIC DNA]</scope>
    <source>
        <strain evidence="13">LLJ-11</strain>
    </source>
</reference>
<feature type="domain" description="TonB-dependent receptor-like beta-barrel" evidence="10">
    <location>
        <begin position="368"/>
        <end position="734"/>
    </location>
</feature>
<gene>
    <name evidence="12" type="ORF">EQG63_00940</name>
</gene>
<evidence type="ECO:0000259" key="11">
    <source>
        <dbReference type="Pfam" id="PF07715"/>
    </source>
</evidence>
<dbReference type="EMBL" id="SBKO01000001">
    <property type="protein sequence ID" value="RXR20529.1"/>
    <property type="molecule type" value="Genomic_DNA"/>
</dbReference>
<dbReference type="InterPro" id="IPR039426">
    <property type="entry name" value="TonB-dep_rcpt-like"/>
</dbReference>
<sequence>MKTIFKLIFLLGIQFLYSQNTLSGTVKDASNESPIANVYVFISELNKGVLTNNEGNYILNIEAKGRLNVQFSHLGYQTVLQSAVVDATNTTVTLDVVLKESTANLNEIVVTHAFENEFKQNTFKTDVVHKDDIQKVGGFTVMDVLNKIPGVDATTTGTLISRPVIRGLSSNRILTLIDGVRFETQQWDDEHGIGVNENGVEKIEVVKGPESLLYGPEAMGGVVNFIQSKPAPVGTIQGSAFTSMSRNNHGWRVLANVDGAKEKLNWGVSALGKLFSDYFINNQTFRVPNTRLSEYGAKAYVGTNQKWGATRLSYTFNQAFFGILDGKDILFGPNGEIINTDIEKEKYPLETEAPFHTVVDHRVISETNFLLGKSKLDAIFSYQNNHRTENEEFALGKILGKKGYKYVDMTLQSLTYNVKWNTPKWGRFSSIAGTQGMFQNNQNNSGAKTVLIPDASIADFGFFAVSKYEHKALNATFGARFDARNLATKTTLGYNYAIPEISRSYNNVSTSLGLAYTIAEDLVLRTSFATGYRSPNLNELTSNGYKLESRRFEIGNANFDKEHNNQFDFSATYEGKNISLETSFFFNRVNNYIYIAPTGNLIANNINPAEMVAEYKFYQSNAELIGGEARLDIHPVGWKWLDFETKFSTLEGKRTDNDSHLPMMTPTKLSNTLYFNCKDFWKLSKNSFNINLASTFDQNKVEANELKTKGYCLVNFGWFTSYKSFDFTLTANNLLDKNYVNHMSRFRPFNISEPGMNIAIGCKKNF</sequence>
<protein>
    <submittedName>
        <fullName evidence="12">TonB-dependent receptor</fullName>
    </submittedName>
</protein>
<evidence type="ECO:0000256" key="4">
    <source>
        <dbReference type="ARBA" id="ARBA00022692"/>
    </source>
</evidence>
<evidence type="ECO:0000256" key="8">
    <source>
        <dbReference type="PROSITE-ProRule" id="PRU01360"/>
    </source>
</evidence>
<dbReference type="InterPro" id="IPR000531">
    <property type="entry name" value="Beta-barrel_TonB"/>
</dbReference>
<dbReference type="RefSeq" id="WP_129433399.1">
    <property type="nucleotide sequence ID" value="NZ_SBKO01000001.1"/>
</dbReference>
<dbReference type="Proteomes" id="UP000290283">
    <property type="component" value="Unassembled WGS sequence"/>
</dbReference>
<keyword evidence="6 8" id="KW-0472">Membrane</keyword>
<keyword evidence="2 8" id="KW-0813">Transport</keyword>
<dbReference type="Pfam" id="PF07715">
    <property type="entry name" value="Plug"/>
    <property type="match status" value="1"/>
</dbReference>
<dbReference type="InterPro" id="IPR037066">
    <property type="entry name" value="Plug_dom_sf"/>
</dbReference>
<evidence type="ECO:0000256" key="2">
    <source>
        <dbReference type="ARBA" id="ARBA00022448"/>
    </source>
</evidence>
<dbReference type="PANTHER" id="PTHR30069">
    <property type="entry name" value="TONB-DEPENDENT OUTER MEMBRANE RECEPTOR"/>
    <property type="match status" value="1"/>
</dbReference>
<dbReference type="Pfam" id="PF13715">
    <property type="entry name" value="CarbopepD_reg_2"/>
    <property type="match status" value="1"/>
</dbReference>
<dbReference type="InterPro" id="IPR008969">
    <property type="entry name" value="CarboxyPept-like_regulatory"/>
</dbReference>
<comment type="caution">
    <text evidence="12">The sequence shown here is derived from an EMBL/GenBank/DDBJ whole genome shotgun (WGS) entry which is preliminary data.</text>
</comment>
<accession>A0A4Q1K7I6</accession>
<evidence type="ECO:0000259" key="10">
    <source>
        <dbReference type="Pfam" id="PF00593"/>
    </source>
</evidence>
<keyword evidence="7 8" id="KW-0998">Cell outer membrane</keyword>
<dbReference type="OrthoDB" id="9795928at2"/>
<feature type="domain" description="TonB-dependent receptor plug" evidence="11">
    <location>
        <begin position="122"/>
        <end position="222"/>
    </location>
</feature>
<evidence type="ECO:0000256" key="7">
    <source>
        <dbReference type="ARBA" id="ARBA00023237"/>
    </source>
</evidence>
<dbReference type="GO" id="GO:0009279">
    <property type="term" value="C:cell outer membrane"/>
    <property type="evidence" value="ECO:0007669"/>
    <property type="project" value="UniProtKB-SubCell"/>
</dbReference>
<evidence type="ECO:0000256" key="1">
    <source>
        <dbReference type="ARBA" id="ARBA00004571"/>
    </source>
</evidence>
<evidence type="ECO:0000256" key="3">
    <source>
        <dbReference type="ARBA" id="ARBA00022452"/>
    </source>
</evidence>
<comment type="subcellular location">
    <subcellularLocation>
        <location evidence="1 8">Cell outer membrane</location>
        <topology evidence="1 8">Multi-pass membrane protein</topology>
    </subcellularLocation>
</comment>
<dbReference type="AlphaFoldDB" id="A0A4Q1K7I6"/>
<proteinExistence type="inferred from homology"/>
<dbReference type="GO" id="GO:0044718">
    <property type="term" value="P:siderophore transmembrane transport"/>
    <property type="evidence" value="ECO:0007669"/>
    <property type="project" value="TreeGrafter"/>
</dbReference>
<dbReference type="Gene3D" id="2.170.130.10">
    <property type="entry name" value="TonB-dependent receptor, plug domain"/>
    <property type="match status" value="1"/>
</dbReference>
<evidence type="ECO:0000256" key="6">
    <source>
        <dbReference type="ARBA" id="ARBA00023136"/>
    </source>
</evidence>
<dbReference type="InterPro" id="IPR036942">
    <property type="entry name" value="Beta-barrel_TonB_sf"/>
</dbReference>
<dbReference type="SUPFAM" id="SSF56935">
    <property type="entry name" value="Porins"/>
    <property type="match status" value="1"/>
</dbReference>
<comment type="similarity">
    <text evidence="8 9">Belongs to the TonB-dependent receptor family.</text>
</comment>
<keyword evidence="12" id="KW-0675">Receptor</keyword>
<dbReference type="SUPFAM" id="SSF49464">
    <property type="entry name" value="Carboxypeptidase regulatory domain-like"/>
    <property type="match status" value="1"/>
</dbReference>
<dbReference type="Gene3D" id="2.60.40.1120">
    <property type="entry name" value="Carboxypeptidase-like, regulatory domain"/>
    <property type="match status" value="1"/>
</dbReference>
<evidence type="ECO:0000313" key="13">
    <source>
        <dbReference type="Proteomes" id="UP000290283"/>
    </source>
</evidence>
<dbReference type="GO" id="GO:0015344">
    <property type="term" value="F:siderophore uptake transmembrane transporter activity"/>
    <property type="evidence" value="ECO:0007669"/>
    <property type="project" value="TreeGrafter"/>
</dbReference>